<protein>
    <submittedName>
        <fullName evidence="10">Multicopper oxidase with three cupredoxin domains</fullName>
    </submittedName>
</protein>
<keyword evidence="4" id="KW-0186">Copper</keyword>
<dbReference type="CDD" id="cd13910">
    <property type="entry name" value="CuRO_3_MCO_like_4"/>
    <property type="match status" value="1"/>
</dbReference>
<sequence length="580" mass="63897">MAQLETDESRGPFLGVDEIAGQAVPRWKEKMGQGRRSKSRLSRRGVYVISALVVLLHLSVSLIVFSQRHPSSTGRGRSPSSSAEPQSGIEVSAPQRGGFEILLNPRKHRSREQGTRKYRWVVSQAIISPDGVEKEVFLINGIFPGPTIEARSGDVLEIEIRGDGLYGGLIVHSPENDEAVVYDYDEELLLMVGDWYHRSYQDALGSSMSVPSTGDEPAPDSLLINGQGHFECSMAVPASPADCTEVSKPWLSLDKKHSYRVRVINVGSLAGISFSVPDSEMQVIQVDGGRRVDSNKTSNSMGVLYPGERVDFLMSWPEAALDMDTELTVQLDREYFTRPNLAPTPDQSFALTVEASTRRPARSSSEITHFNLSGIVGMPLSRLLPKPLTTFTVFSAIEITSRKGMVPKGFINHTAWVPQSRPLITLNPEDWNEHQFVPWTGAEPGWVELTINNVDGTGYPFHLHGFDFYVVGSHQANGGRDHYDPFDSKKPRGGPFNLENPVSKDTVYVPPHGYVVIRFKADNEGIWLLHCDVLWQQGSSMAMAFQVMGKADEGVTGTWSSNIAGDYCASIDGDDASESQ</sequence>
<evidence type="ECO:0000256" key="1">
    <source>
        <dbReference type="ARBA" id="ARBA00010609"/>
    </source>
</evidence>
<dbReference type="Pfam" id="PF07732">
    <property type="entry name" value="Cu-oxidase_3"/>
    <property type="match status" value="1"/>
</dbReference>
<dbReference type="Pfam" id="PF07731">
    <property type="entry name" value="Cu-oxidase_2"/>
    <property type="match status" value="1"/>
</dbReference>
<evidence type="ECO:0000259" key="9">
    <source>
        <dbReference type="Pfam" id="PF07732"/>
    </source>
</evidence>
<evidence type="ECO:0000256" key="2">
    <source>
        <dbReference type="ARBA" id="ARBA00022723"/>
    </source>
</evidence>
<dbReference type="RefSeq" id="XP_035319205.1">
    <property type="nucleotide sequence ID" value="XM_035464967.1"/>
</dbReference>
<keyword evidence="6" id="KW-1133">Transmembrane helix</keyword>
<dbReference type="Proteomes" id="UP000749293">
    <property type="component" value="Unassembled WGS sequence"/>
</dbReference>
<dbReference type="PANTHER" id="PTHR11709:SF394">
    <property type="entry name" value="FI03373P-RELATED"/>
    <property type="match status" value="1"/>
</dbReference>
<evidence type="ECO:0000256" key="3">
    <source>
        <dbReference type="ARBA" id="ARBA00023002"/>
    </source>
</evidence>
<feature type="transmembrane region" description="Helical" evidence="6">
    <location>
        <begin position="45"/>
        <end position="65"/>
    </location>
</feature>
<dbReference type="CDD" id="cd04205">
    <property type="entry name" value="CuRO_2_LCC_like"/>
    <property type="match status" value="1"/>
</dbReference>
<dbReference type="GeneID" id="55969219"/>
<name>A0A9P4YRU2_9HYPO</name>
<dbReference type="SUPFAM" id="SSF49503">
    <property type="entry name" value="Cupredoxins"/>
    <property type="match status" value="3"/>
</dbReference>
<dbReference type="GO" id="GO:0005507">
    <property type="term" value="F:copper ion binding"/>
    <property type="evidence" value="ECO:0007669"/>
    <property type="project" value="InterPro"/>
</dbReference>
<evidence type="ECO:0000259" key="7">
    <source>
        <dbReference type="Pfam" id="PF00394"/>
    </source>
</evidence>
<keyword evidence="11" id="KW-1185">Reference proteome</keyword>
<proteinExistence type="inferred from homology"/>
<evidence type="ECO:0000256" key="5">
    <source>
        <dbReference type="SAM" id="MobiDB-lite"/>
    </source>
</evidence>
<feature type="compositionally biased region" description="Low complexity" evidence="5">
    <location>
        <begin position="69"/>
        <end position="82"/>
    </location>
</feature>
<dbReference type="InterPro" id="IPR001117">
    <property type="entry name" value="Cu-oxidase_2nd"/>
</dbReference>
<dbReference type="InterPro" id="IPR011707">
    <property type="entry name" value="Cu-oxidase-like_N"/>
</dbReference>
<evidence type="ECO:0000256" key="4">
    <source>
        <dbReference type="ARBA" id="ARBA00023008"/>
    </source>
</evidence>
<dbReference type="AlphaFoldDB" id="A0A9P4YRU2"/>
<dbReference type="InterPro" id="IPR008972">
    <property type="entry name" value="Cupredoxin"/>
</dbReference>
<comment type="similarity">
    <text evidence="1">Belongs to the multicopper oxidase family.</text>
</comment>
<evidence type="ECO:0000256" key="6">
    <source>
        <dbReference type="SAM" id="Phobius"/>
    </source>
</evidence>
<keyword evidence="3" id="KW-0560">Oxidoreductase</keyword>
<gene>
    <name evidence="10" type="ORF">GMORB2_2991</name>
</gene>
<evidence type="ECO:0000313" key="11">
    <source>
        <dbReference type="Proteomes" id="UP000749293"/>
    </source>
</evidence>
<organism evidence="10 11">
    <name type="scientific">Geosmithia morbida</name>
    <dbReference type="NCBI Taxonomy" id="1094350"/>
    <lineage>
        <taxon>Eukaryota</taxon>
        <taxon>Fungi</taxon>
        <taxon>Dikarya</taxon>
        <taxon>Ascomycota</taxon>
        <taxon>Pezizomycotina</taxon>
        <taxon>Sordariomycetes</taxon>
        <taxon>Hypocreomycetidae</taxon>
        <taxon>Hypocreales</taxon>
        <taxon>Bionectriaceae</taxon>
        <taxon>Geosmithia</taxon>
    </lineage>
</organism>
<feature type="domain" description="Plastocyanin-like" evidence="9">
    <location>
        <begin position="124"/>
        <end position="160"/>
    </location>
</feature>
<dbReference type="OrthoDB" id="2121828at2759"/>
<dbReference type="PANTHER" id="PTHR11709">
    <property type="entry name" value="MULTI-COPPER OXIDASE"/>
    <property type="match status" value="1"/>
</dbReference>
<evidence type="ECO:0000259" key="8">
    <source>
        <dbReference type="Pfam" id="PF07731"/>
    </source>
</evidence>
<dbReference type="Gene3D" id="2.60.40.420">
    <property type="entry name" value="Cupredoxins - blue copper proteins"/>
    <property type="match status" value="3"/>
</dbReference>
<feature type="domain" description="Plastocyanin-like" evidence="7">
    <location>
        <begin position="187"/>
        <end position="315"/>
    </location>
</feature>
<dbReference type="InterPro" id="IPR011706">
    <property type="entry name" value="Cu-oxidase_C"/>
</dbReference>
<dbReference type="GO" id="GO:0016491">
    <property type="term" value="F:oxidoreductase activity"/>
    <property type="evidence" value="ECO:0007669"/>
    <property type="project" value="UniProtKB-KW"/>
</dbReference>
<feature type="region of interest" description="Disordered" evidence="5">
    <location>
        <begin position="69"/>
        <end position="90"/>
    </location>
</feature>
<keyword evidence="6" id="KW-0812">Transmembrane</keyword>
<comment type="caution">
    <text evidence="10">The sequence shown here is derived from an EMBL/GenBank/DDBJ whole genome shotgun (WGS) entry which is preliminary data.</text>
</comment>
<feature type="domain" description="Plastocyanin-like" evidence="8">
    <location>
        <begin position="425"/>
        <end position="548"/>
    </location>
</feature>
<keyword evidence="2" id="KW-0479">Metal-binding</keyword>
<evidence type="ECO:0000313" key="10">
    <source>
        <dbReference type="EMBL" id="KAF4120553.1"/>
    </source>
</evidence>
<dbReference type="Pfam" id="PF00394">
    <property type="entry name" value="Cu-oxidase"/>
    <property type="match status" value="1"/>
</dbReference>
<dbReference type="InterPro" id="IPR045087">
    <property type="entry name" value="Cu-oxidase_fam"/>
</dbReference>
<accession>A0A9P4YRU2</accession>
<reference evidence="10" key="1">
    <citation type="submission" date="2020-03" db="EMBL/GenBank/DDBJ databases">
        <title>Site-based positive gene gene selection in Geosmithia morbida across the United States reveals a broad range of putative effectors and factors for local host and environmental adapation.</title>
        <authorList>
            <person name="Onufrak A."/>
            <person name="Murdoch R.W."/>
            <person name="Gazis R."/>
            <person name="Huff M."/>
            <person name="Staton M."/>
            <person name="Klingeman W."/>
            <person name="Hadziabdic D."/>
        </authorList>
    </citation>
    <scope>NUCLEOTIDE SEQUENCE</scope>
    <source>
        <strain evidence="10">1262</strain>
    </source>
</reference>
<dbReference type="EMBL" id="JAANYQ010000016">
    <property type="protein sequence ID" value="KAF4120553.1"/>
    <property type="molecule type" value="Genomic_DNA"/>
</dbReference>
<keyword evidence="6" id="KW-0472">Membrane</keyword>